<evidence type="ECO:0000313" key="2">
    <source>
        <dbReference type="Proteomes" id="UP000321393"/>
    </source>
</evidence>
<dbReference type="AlphaFoldDB" id="A0A5A7T302"/>
<comment type="caution">
    <text evidence="1">The sequence shown here is derived from an EMBL/GenBank/DDBJ whole genome shotgun (WGS) entry which is preliminary data.</text>
</comment>
<gene>
    <name evidence="1" type="ORF">E6C27_scaffold379G00790</name>
</gene>
<dbReference type="Proteomes" id="UP000321393">
    <property type="component" value="Unassembled WGS sequence"/>
</dbReference>
<sequence length="169" mass="19309">MNSELQKQFEEIDAFTIIGQLKGSPVSPHVLKIKSYLEQLKRLGLEITCEFAINLVLQSLPDTFDQFIIRKNPKKRERDQGKGKGKAAIKASRVDALLHQGRDLNLKSLSHPRKENVITSRKLGMEEELLSLSRRIEEEQGKCPFDFRSRRMLAKGEVDLRVKNGARVV</sequence>
<evidence type="ECO:0000313" key="1">
    <source>
        <dbReference type="EMBL" id="KAA0037168.1"/>
    </source>
</evidence>
<protein>
    <submittedName>
        <fullName evidence="1">Retrotransposon protein, putative, Ty1-copia subclass</fullName>
    </submittedName>
</protein>
<reference evidence="1 2" key="1">
    <citation type="submission" date="2019-08" db="EMBL/GenBank/DDBJ databases">
        <title>Draft genome sequences of two oriental melons (Cucumis melo L. var makuwa).</title>
        <authorList>
            <person name="Kwon S.-Y."/>
        </authorList>
    </citation>
    <scope>NUCLEOTIDE SEQUENCE [LARGE SCALE GENOMIC DNA]</scope>
    <source>
        <strain evidence="2">cv. SW 3</strain>
        <tissue evidence="1">Leaf</tissue>
    </source>
</reference>
<accession>A0A5A7T302</accession>
<dbReference type="OrthoDB" id="1708624at2759"/>
<proteinExistence type="predicted"/>
<name>A0A5A7T302_CUCMM</name>
<dbReference type="EMBL" id="SSTE01019034">
    <property type="protein sequence ID" value="KAA0037168.1"/>
    <property type="molecule type" value="Genomic_DNA"/>
</dbReference>
<organism evidence="1 2">
    <name type="scientific">Cucumis melo var. makuwa</name>
    <name type="common">Oriental melon</name>
    <dbReference type="NCBI Taxonomy" id="1194695"/>
    <lineage>
        <taxon>Eukaryota</taxon>
        <taxon>Viridiplantae</taxon>
        <taxon>Streptophyta</taxon>
        <taxon>Embryophyta</taxon>
        <taxon>Tracheophyta</taxon>
        <taxon>Spermatophyta</taxon>
        <taxon>Magnoliopsida</taxon>
        <taxon>eudicotyledons</taxon>
        <taxon>Gunneridae</taxon>
        <taxon>Pentapetalae</taxon>
        <taxon>rosids</taxon>
        <taxon>fabids</taxon>
        <taxon>Cucurbitales</taxon>
        <taxon>Cucurbitaceae</taxon>
        <taxon>Benincaseae</taxon>
        <taxon>Cucumis</taxon>
    </lineage>
</organism>